<dbReference type="PANTHER" id="PTHR43899">
    <property type="entry name" value="RH59310P"/>
    <property type="match status" value="1"/>
</dbReference>
<keyword evidence="4" id="KW-0812">Transmembrane</keyword>
<organism evidence="5 6">
    <name type="scientific">Schistosoma mekongi</name>
    <name type="common">Parasitic worm</name>
    <dbReference type="NCBI Taxonomy" id="38744"/>
    <lineage>
        <taxon>Eukaryota</taxon>
        <taxon>Metazoa</taxon>
        <taxon>Spiralia</taxon>
        <taxon>Lophotrochozoa</taxon>
        <taxon>Platyhelminthes</taxon>
        <taxon>Trematoda</taxon>
        <taxon>Digenea</taxon>
        <taxon>Strigeidida</taxon>
        <taxon>Schistosomatoidea</taxon>
        <taxon>Schistosomatidae</taxon>
        <taxon>Schistosoma</taxon>
    </lineage>
</organism>
<proteinExistence type="inferred from homology"/>
<dbReference type="InterPro" id="IPR002347">
    <property type="entry name" value="SDR_fam"/>
</dbReference>
<sequence length="334" mass="38093">MTNERICLPDVIVTEIGRYSLIFQFHLMDWIYLTNVIICLFLVKEFLNLLSIIFIYTIGKRLFSKRKLLKHAGEWAIVTGATDGIGKVYAEELARDGLKIMLISRNPQKLVNVANEIERKFNVETRTVTADFTNVDVYDKIQESVDQLSSIACLVNNVGMGVPKLDYYATADYVTLNFIKNIICCNTLPAASMTHLILPKMLKQQTSGSAIINIGSHSVYRPFPFLSLYSATKAFVYQLSRSILHENYGKQIIIQTVCPMFVSTAMNGYAKRSLFVPNAQVYAQSALDMLGVEEETFGYFGHAIKAYLTGFLPNLIWRQYMLFMKSWFDKQKRQ</sequence>
<dbReference type="CDD" id="cd05356">
    <property type="entry name" value="17beta-HSD1_like_SDR_c"/>
    <property type="match status" value="1"/>
</dbReference>
<reference evidence="5" key="1">
    <citation type="submission" date="2022-04" db="EMBL/GenBank/DDBJ databases">
        <authorList>
            <person name="Xu L."/>
            <person name="Lv Z."/>
        </authorList>
    </citation>
    <scope>NUCLEOTIDE SEQUENCE</scope>
    <source>
        <strain evidence="5">LV_2022a</strain>
    </source>
</reference>
<dbReference type="PIRSF" id="PIRSF000126">
    <property type="entry name" value="11-beta-HSD1"/>
    <property type="match status" value="1"/>
</dbReference>
<dbReference type="FunFam" id="3.40.50.720:FF:000137">
    <property type="entry name" value="Hydroxysteroid (17-beta) dehydrogenase 3"/>
    <property type="match status" value="1"/>
</dbReference>
<keyword evidence="4" id="KW-1133">Transmembrane helix</keyword>
<comment type="similarity">
    <text evidence="1">Belongs to the short-chain dehydrogenases/reductases (SDR) family.</text>
</comment>
<evidence type="ECO:0000313" key="5">
    <source>
        <dbReference type="EMBL" id="KAK4468478.1"/>
    </source>
</evidence>
<dbReference type="EMBL" id="JALJAT010000006">
    <property type="protein sequence ID" value="KAK4468478.1"/>
    <property type="molecule type" value="Genomic_DNA"/>
</dbReference>
<protein>
    <recommendedName>
        <fullName evidence="7">Steroid dehydrogenase</fullName>
    </recommendedName>
</protein>
<evidence type="ECO:0000256" key="3">
    <source>
        <dbReference type="ARBA" id="ARBA00023002"/>
    </source>
</evidence>
<dbReference type="PRINTS" id="PR00081">
    <property type="entry name" value="GDHRDH"/>
</dbReference>
<dbReference type="Proteomes" id="UP001292079">
    <property type="component" value="Unassembled WGS sequence"/>
</dbReference>
<accession>A0AAE1Z7E1</accession>
<dbReference type="Gene3D" id="3.40.50.720">
    <property type="entry name" value="NAD(P)-binding Rossmann-like Domain"/>
    <property type="match status" value="1"/>
</dbReference>
<dbReference type="InterPro" id="IPR036291">
    <property type="entry name" value="NAD(P)-bd_dom_sf"/>
</dbReference>
<evidence type="ECO:0000313" key="6">
    <source>
        <dbReference type="Proteomes" id="UP001292079"/>
    </source>
</evidence>
<evidence type="ECO:0008006" key="7">
    <source>
        <dbReference type="Google" id="ProtNLM"/>
    </source>
</evidence>
<keyword evidence="3" id="KW-0560">Oxidoreductase</keyword>
<dbReference type="Pfam" id="PF00106">
    <property type="entry name" value="adh_short"/>
    <property type="match status" value="1"/>
</dbReference>
<comment type="caution">
    <text evidence="5">The sequence shown here is derived from an EMBL/GenBank/DDBJ whole genome shotgun (WGS) entry which is preliminary data.</text>
</comment>
<evidence type="ECO:0000256" key="4">
    <source>
        <dbReference type="SAM" id="Phobius"/>
    </source>
</evidence>
<gene>
    <name evidence="5" type="ORF">MN116_007681</name>
</gene>
<keyword evidence="6" id="KW-1185">Reference proteome</keyword>
<keyword evidence="4" id="KW-0472">Membrane</keyword>
<reference evidence="5" key="2">
    <citation type="journal article" date="2023" name="Infect Dis Poverty">
        <title>Chromosome-scale genome of the human blood fluke Schistosoma mekongi and its implications for public health.</title>
        <authorList>
            <person name="Zhou M."/>
            <person name="Xu L."/>
            <person name="Xu D."/>
            <person name="Chen W."/>
            <person name="Khan J."/>
            <person name="Hu Y."/>
            <person name="Huang H."/>
            <person name="Wei H."/>
            <person name="Zhang Y."/>
            <person name="Chusongsang P."/>
            <person name="Tanasarnprasert K."/>
            <person name="Hu X."/>
            <person name="Limpanont Y."/>
            <person name="Lv Z."/>
        </authorList>
    </citation>
    <scope>NUCLEOTIDE SEQUENCE</scope>
    <source>
        <strain evidence="5">LV_2022a</strain>
    </source>
</reference>
<keyword evidence="2" id="KW-0521">NADP</keyword>
<feature type="transmembrane region" description="Helical" evidence="4">
    <location>
        <begin position="30"/>
        <end position="58"/>
    </location>
</feature>
<evidence type="ECO:0000256" key="2">
    <source>
        <dbReference type="ARBA" id="ARBA00022857"/>
    </source>
</evidence>
<dbReference type="SUPFAM" id="SSF51735">
    <property type="entry name" value="NAD(P)-binding Rossmann-fold domains"/>
    <property type="match status" value="1"/>
</dbReference>
<dbReference type="PANTHER" id="PTHR43899:SF13">
    <property type="entry name" value="RH59310P"/>
    <property type="match status" value="1"/>
</dbReference>
<evidence type="ECO:0000256" key="1">
    <source>
        <dbReference type="ARBA" id="ARBA00006484"/>
    </source>
</evidence>
<name>A0AAE1Z7E1_SCHME</name>
<dbReference type="GO" id="GO:0016491">
    <property type="term" value="F:oxidoreductase activity"/>
    <property type="evidence" value="ECO:0007669"/>
    <property type="project" value="UniProtKB-KW"/>
</dbReference>
<dbReference type="GO" id="GO:0005783">
    <property type="term" value="C:endoplasmic reticulum"/>
    <property type="evidence" value="ECO:0007669"/>
    <property type="project" value="TreeGrafter"/>
</dbReference>
<dbReference type="InterPro" id="IPR051019">
    <property type="entry name" value="VLCFA-Steroid_DH"/>
</dbReference>
<dbReference type="AlphaFoldDB" id="A0AAE1Z7E1"/>